<dbReference type="Proteomes" id="UP001500622">
    <property type="component" value="Unassembled WGS sequence"/>
</dbReference>
<feature type="transmembrane region" description="Helical" evidence="1">
    <location>
        <begin position="49"/>
        <end position="71"/>
    </location>
</feature>
<protein>
    <recommendedName>
        <fullName evidence="4">Fluoride ion transporter CrcB</fullName>
    </recommendedName>
</protein>
<dbReference type="EMBL" id="BAABGN010000009">
    <property type="protein sequence ID" value="GAA4425081.1"/>
    <property type="molecule type" value="Genomic_DNA"/>
</dbReference>
<keyword evidence="1" id="KW-0472">Membrane</keyword>
<reference evidence="3" key="1">
    <citation type="journal article" date="2019" name="Int. J. Syst. Evol. Microbiol.">
        <title>The Global Catalogue of Microorganisms (GCM) 10K type strain sequencing project: providing services to taxonomists for standard genome sequencing and annotation.</title>
        <authorList>
            <consortium name="The Broad Institute Genomics Platform"/>
            <consortium name="The Broad Institute Genome Sequencing Center for Infectious Disease"/>
            <person name="Wu L."/>
            <person name="Ma J."/>
        </authorList>
    </citation>
    <scope>NUCLEOTIDE SEQUENCE [LARGE SCALE GENOMIC DNA]</scope>
    <source>
        <strain evidence="3">JCM 17810</strain>
    </source>
</reference>
<sequence>MADSAAGRDRMASFRTLGRLLFAGLIGGSLVGGFVGGVATWSASRPGDLVLGASVGVALGLFFGLTIQAVAHVLIMGMRRLRPSAGVRSRYVVAVVVPFSAAMVAAGWVATWSGLASTMRALVILGGAAVLSAVVLWLTVRWCLSPPEEPRGRKK</sequence>
<comment type="caution">
    <text evidence="2">The sequence shown here is derived from an EMBL/GenBank/DDBJ whole genome shotgun (WGS) entry which is preliminary data.</text>
</comment>
<evidence type="ECO:0000256" key="1">
    <source>
        <dbReference type="SAM" id="Phobius"/>
    </source>
</evidence>
<gene>
    <name evidence="2" type="ORF">GCM10023169_22380</name>
</gene>
<keyword evidence="3" id="KW-1185">Reference proteome</keyword>
<proteinExistence type="predicted"/>
<keyword evidence="1" id="KW-1133">Transmembrane helix</keyword>
<keyword evidence="1" id="KW-0812">Transmembrane</keyword>
<organism evidence="2 3">
    <name type="scientific">Georgenia halophila</name>
    <dbReference type="NCBI Taxonomy" id="620889"/>
    <lineage>
        <taxon>Bacteria</taxon>
        <taxon>Bacillati</taxon>
        <taxon>Actinomycetota</taxon>
        <taxon>Actinomycetes</taxon>
        <taxon>Micrococcales</taxon>
        <taxon>Bogoriellaceae</taxon>
        <taxon>Georgenia</taxon>
    </lineage>
</organism>
<accession>A0ABP8LB64</accession>
<feature type="transmembrane region" description="Helical" evidence="1">
    <location>
        <begin position="122"/>
        <end position="144"/>
    </location>
</feature>
<evidence type="ECO:0000313" key="2">
    <source>
        <dbReference type="EMBL" id="GAA4425081.1"/>
    </source>
</evidence>
<feature type="transmembrane region" description="Helical" evidence="1">
    <location>
        <begin position="20"/>
        <end position="43"/>
    </location>
</feature>
<feature type="transmembrane region" description="Helical" evidence="1">
    <location>
        <begin position="91"/>
        <end position="110"/>
    </location>
</feature>
<evidence type="ECO:0008006" key="4">
    <source>
        <dbReference type="Google" id="ProtNLM"/>
    </source>
</evidence>
<evidence type="ECO:0000313" key="3">
    <source>
        <dbReference type="Proteomes" id="UP001500622"/>
    </source>
</evidence>
<name>A0ABP8LB64_9MICO</name>